<protein>
    <submittedName>
        <fullName evidence="5">Response regulator receiver domain-containing protein</fullName>
    </submittedName>
</protein>
<evidence type="ECO:0000256" key="3">
    <source>
        <dbReference type="PROSITE-ProRule" id="PRU00169"/>
    </source>
</evidence>
<keyword evidence="1 3" id="KW-0597">Phosphoprotein</keyword>
<evidence type="ECO:0000313" key="6">
    <source>
        <dbReference type="Proteomes" id="UP000186469"/>
    </source>
</evidence>
<dbReference type="InterPro" id="IPR050595">
    <property type="entry name" value="Bact_response_regulator"/>
</dbReference>
<dbReference type="STRING" id="1121455.SAMN02745728_00251"/>
<evidence type="ECO:0000256" key="1">
    <source>
        <dbReference type="ARBA" id="ARBA00022553"/>
    </source>
</evidence>
<feature type="domain" description="Response regulatory" evidence="4">
    <location>
        <begin position="129"/>
        <end position="246"/>
    </location>
</feature>
<feature type="domain" description="Response regulatory" evidence="4">
    <location>
        <begin position="6"/>
        <end position="121"/>
    </location>
</feature>
<dbReference type="SUPFAM" id="SSF52172">
    <property type="entry name" value="CheY-like"/>
    <property type="match status" value="2"/>
</dbReference>
<dbReference type="InterPro" id="IPR011006">
    <property type="entry name" value="CheY-like_superfamily"/>
</dbReference>
<evidence type="ECO:0000256" key="2">
    <source>
        <dbReference type="ARBA" id="ARBA00023012"/>
    </source>
</evidence>
<keyword evidence="2" id="KW-0902">Two-component regulatory system</keyword>
<dbReference type="OrthoDB" id="9778432at2"/>
<dbReference type="PANTHER" id="PTHR44591">
    <property type="entry name" value="STRESS RESPONSE REGULATOR PROTEIN 1"/>
    <property type="match status" value="1"/>
</dbReference>
<dbReference type="AlphaFoldDB" id="A0A1M7RWI4"/>
<dbReference type="GO" id="GO:0000160">
    <property type="term" value="P:phosphorelay signal transduction system"/>
    <property type="evidence" value="ECO:0007669"/>
    <property type="project" value="UniProtKB-KW"/>
</dbReference>
<dbReference type="CDD" id="cd17544">
    <property type="entry name" value="REC_2_GGDEF"/>
    <property type="match status" value="1"/>
</dbReference>
<organism evidence="5 6">
    <name type="scientific">Desulfovibrio litoralis DSM 11393</name>
    <dbReference type="NCBI Taxonomy" id="1121455"/>
    <lineage>
        <taxon>Bacteria</taxon>
        <taxon>Pseudomonadati</taxon>
        <taxon>Thermodesulfobacteriota</taxon>
        <taxon>Desulfovibrionia</taxon>
        <taxon>Desulfovibrionales</taxon>
        <taxon>Desulfovibrionaceae</taxon>
        <taxon>Desulfovibrio</taxon>
    </lineage>
</organism>
<gene>
    <name evidence="5" type="ORF">SAMN02745728_00251</name>
</gene>
<reference evidence="5 6" key="1">
    <citation type="submission" date="2016-12" db="EMBL/GenBank/DDBJ databases">
        <authorList>
            <person name="Song W.-J."/>
            <person name="Kurnit D.M."/>
        </authorList>
    </citation>
    <scope>NUCLEOTIDE SEQUENCE [LARGE SCALE GENOMIC DNA]</scope>
    <source>
        <strain evidence="5 6">DSM 11393</strain>
    </source>
</reference>
<evidence type="ECO:0000259" key="4">
    <source>
        <dbReference type="PROSITE" id="PS50110"/>
    </source>
</evidence>
<dbReference type="RefSeq" id="WP_072695682.1">
    <property type="nucleotide sequence ID" value="NZ_FRDI01000002.1"/>
</dbReference>
<feature type="modified residue" description="4-aspartylphosphate" evidence="3">
    <location>
        <position position="179"/>
    </location>
</feature>
<dbReference type="InterPro" id="IPR001789">
    <property type="entry name" value="Sig_transdc_resp-reg_receiver"/>
</dbReference>
<accession>A0A1M7RWI4</accession>
<dbReference type="PROSITE" id="PS50110">
    <property type="entry name" value="RESPONSE_REGULATORY"/>
    <property type="match status" value="2"/>
</dbReference>
<proteinExistence type="predicted"/>
<dbReference type="EMBL" id="FRDI01000002">
    <property type="protein sequence ID" value="SHN50484.1"/>
    <property type="molecule type" value="Genomic_DNA"/>
</dbReference>
<dbReference type="Gene3D" id="3.40.50.2300">
    <property type="match status" value="2"/>
</dbReference>
<dbReference type="PANTHER" id="PTHR44591:SF14">
    <property type="entry name" value="PROTEIN PILG"/>
    <property type="match status" value="1"/>
</dbReference>
<feature type="modified residue" description="4-aspartylphosphate" evidence="3">
    <location>
        <position position="58"/>
    </location>
</feature>
<dbReference type="Proteomes" id="UP000186469">
    <property type="component" value="Unassembled WGS sequence"/>
</dbReference>
<dbReference type="Pfam" id="PF00072">
    <property type="entry name" value="Response_reg"/>
    <property type="match status" value="1"/>
</dbReference>
<sequence>MSDATGVLIIEDSPVQAKIIRKQIEALTQFNCVCAYSLNEAADILKRQGNNFFIAIVDLNLPDAPDGEAADLCLASNLTTIVLTATFNEQLRAGFIDRRVADYFFKGSIDDMEPLVNSIERIYRNGKVKAMVVDDSKTQRHIIRHLLEVHRFTVLEAEDGIDALKKLKENPDITMIITDFQMPKMDGLELVREVRRKYRSYQLSIIGVSSAGSGSLTAQFLKNGANDFLTKPFEVEEFYWRVNQNIETLEVMSALKECRKVMNEARDS</sequence>
<keyword evidence="6" id="KW-1185">Reference proteome</keyword>
<evidence type="ECO:0000313" key="5">
    <source>
        <dbReference type="EMBL" id="SHN50484.1"/>
    </source>
</evidence>
<name>A0A1M7RWI4_9BACT</name>
<dbReference type="SMART" id="SM00448">
    <property type="entry name" value="REC"/>
    <property type="match status" value="2"/>
</dbReference>